<proteinExistence type="predicted"/>
<accession>A0A0S2DHU3</accession>
<feature type="region of interest" description="Disordered" evidence="1">
    <location>
        <begin position="1"/>
        <end position="26"/>
    </location>
</feature>
<protein>
    <submittedName>
        <fullName evidence="2">Uncharacterized protein</fullName>
    </submittedName>
</protein>
<reference evidence="2 3" key="1">
    <citation type="submission" date="2015-11" db="EMBL/GenBank/DDBJ databases">
        <title>Genome sequences of Lysobacter enzymogenes strain C3 and Lysobacter antibioticus ATCC 29479.</title>
        <authorList>
            <person name="Kobayashi D.Y."/>
        </authorList>
    </citation>
    <scope>NUCLEOTIDE SEQUENCE [LARGE SCALE GENOMIC DNA]</scope>
    <source>
        <strain evidence="2 3">C3</strain>
    </source>
</reference>
<sequence>MPECLHGASLTRGPGGAHSVEGERGRAFRPDAFRSGAVWGERQERKASGLKPLPQQLCIAWARTGFCGRAFRPDAFRSGAVWGRAIRAKVIGAEAPPTTAACKRKRSGRSSCFRTLRTRCLPNRSTRRRGLGRKSCPSRQIAESACTSSEIRQRHEVRRRPTVPLCT</sequence>
<evidence type="ECO:0000313" key="2">
    <source>
        <dbReference type="EMBL" id="ALN58019.1"/>
    </source>
</evidence>
<organism evidence="2 3">
    <name type="scientific">Lysobacter enzymogenes</name>
    <dbReference type="NCBI Taxonomy" id="69"/>
    <lineage>
        <taxon>Bacteria</taxon>
        <taxon>Pseudomonadati</taxon>
        <taxon>Pseudomonadota</taxon>
        <taxon>Gammaproteobacteria</taxon>
        <taxon>Lysobacterales</taxon>
        <taxon>Lysobacteraceae</taxon>
        <taxon>Lysobacter</taxon>
    </lineage>
</organism>
<gene>
    <name evidence="2" type="ORF">GLE_2671</name>
</gene>
<dbReference type="STRING" id="69.GLE_2671"/>
<dbReference type="Proteomes" id="UP000061569">
    <property type="component" value="Chromosome"/>
</dbReference>
<evidence type="ECO:0000313" key="3">
    <source>
        <dbReference type="Proteomes" id="UP000061569"/>
    </source>
</evidence>
<evidence type="ECO:0000256" key="1">
    <source>
        <dbReference type="SAM" id="MobiDB-lite"/>
    </source>
</evidence>
<dbReference type="KEGG" id="lez:GLE_2671"/>
<name>A0A0S2DHU3_LYSEN</name>
<dbReference type="EMBL" id="CP013140">
    <property type="protein sequence ID" value="ALN58019.1"/>
    <property type="molecule type" value="Genomic_DNA"/>
</dbReference>
<dbReference type="PATRIC" id="fig|69.6.peg.2630"/>
<dbReference type="AlphaFoldDB" id="A0A0S2DHU3"/>